<evidence type="ECO:0000256" key="2">
    <source>
        <dbReference type="ARBA" id="ARBA00023015"/>
    </source>
</evidence>
<keyword evidence="3" id="KW-0238">DNA-binding</keyword>
<dbReference type="CDD" id="cd17535">
    <property type="entry name" value="REC_NarL-like"/>
    <property type="match status" value="1"/>
</dbReference>
<dbReference type="GO" id="GO:0000160">
    <property type="term" value="P:phosphorelay signal transduction system"/>
    <property type="evidence" value="ECO:0007669"/>
    <property type="project" value="InterPro"/>
</dbReference>
<comment type="caution">
    <text evidence="8">The sequence shown here is derived from an EMBL/GenBank/DDBJ whole genome shotgun (WGS) entry which is preliminary data.</text>
</comment>
<dbReference type="SMART" id="SM00421">
    <property type="entry name" value="HTH_LUXR"/>
    <property type="match status" value="1"/>
</dbReference>
<feature type="domain" description="Response regulatory" evidence="7">
    <location>
        <begin position="8"/>
        <end position="124"/>
    </location>
</feature>
<proteinExistence type="predicted"/>
<dbReference type="InterPro" id="IPR016032">
    <property type="entry name" value="Sig_transdc_resp-reg_C-effctor"/>
</dbReference>
<evidence type="ECO:0000259" key="7">
    <source>
        <dbReference type="PROSITE" id="PS50110"/>
    </source>
</evidence>
<keyword evidence="9" id="KW-1185">Reference proteome</keyword>
<dbReference type="InterPro" id="IPR058245">
    <property type="entry name" value="NreC/VraR/RcsB-like_REC"/>
</dbReference>
<evidence type="ECO:0000313" key="8">
    <source>
        <dbReference type="EMBL" id="MBO1326499.1"/>
    </source>
</evidence>
<dbReference type="Gene3D" id="3.40.50.2300">
    <property type="match status" value="1"/>
</dbReference>
<dbReference type="PANTHER" id="PTHR44688:SF16">
    <property type="entry name" value="DNA-BINDING TRANSCRIPTIONAL ACTIVATOR DEVR_DOSR"/>
    <property type="match status" value="1"/>
</dbReference>
<dbReference type="SUPFAM" id="SSF46894">
    <property type="entry name" value="C-terminal effector domain of the bipartite response regulators"/>
    <property type="match status" value="1"/>
</dbReference>
<dbReference type="PRINTS" id="PR00038">
    <property type="entry name" value="HTHLUXR"/>
</dbReference>
<accession>A0A939KR72</accession>
<keyword evidence="1 5" id="KW-0597">Phosphoprotein</keyword>
<dbReference type="AlphaFoldDB" id="A0A939KR72"/>
<feature type="domain" description="HTH luxR-type" evidence="6">
    <location>
        <begin position="150"/>
        <end position="215"/>
    </location>
</feature>
<evidence type="ECO:0000256" key="4">
    <source>
        <dbReference type="ARBA" id="ARBA00023163"/>
    </source>
</evidence>
<evidence type="ECO:0000259" key="6">
    <source>
        <dbReference type="PROSITE" id="PS50043"/>
    </source>
</evidence>
<evidence type="ECO:0000313" key="9">
    <source>
        <dbReference type="Proteomes" id="UP000664073"/>
    </source>
</evidence>
<evidence type="ECO:0000256" key="3">
    <source>
        <dbReference type="ARBA" id="ARBA00023125"/>
    </source>
</evidence>
<dbReference type="PROSITE" id="PS00622">
    <property type="entry name" value="HTH_LUXR_1"/>
    <property type="match status" value="1"/>
</dbReference>
<dbReference type="RefSeq" id="WP_207847244.1">
    <property type="nucleotide sequence ID" value="NZ_JAFVMH010000011.1"/>
</dbReference>
<gene>
    <name evidence="8" type="ORF">J2D77_15225</name>
</gene>
<dbReference type="PROSITE" id="PS50043">
    <property type="entry name" value="HTH_LUXR_2"/>
    <property type="match status" value="1"/>
</dbReference>
<reference evidence="8" key="1">
    <citation type="submission" date="2021-03" db="EMBL/GenBank/DDBJ databases">
        <title>The complete genome sequence of Acetobacter sp. TBRC 12339.</title>
        <authorList>
            <person name="Charoenyingcharoen P."/>
            <person name="Yukphan P."/>
        </authorList>
    </citation>
    <scope>NUCLEOTIDE SEQUENCE</scope>
    <source>
        <strain evidence="8">TBRC 12339</strain>
    </source>
</reference>
<sequence length="219" mass="23668">MEKPDSLRIAILEDDVTFHDAMARAIAAQPDMALHAAATSRAAGLAMLDGPAADVLLADIGLPDGSGLDVVRAAVERWPDCAVLVNTTFGDETDVMTAIASGAVGYLLKDSDDSQRIADIRSVHQGGSPISPMIARRILSRFRTQLPQPAEREPSPLSGREHEVLQKISQGFTSSEIAGELQISAHTVQTHIRRIYRKLAVTSRMEAVTLGRRHGWLND</sequence>
<protein>
    <submittedName>
        <fullName evidence="8">Response regulator transcription factor</fullName>
    </submittedName>
</protein>
<evidence type="ECO:0000256" key="5">
    <source>
        <dbReference type="PROSITE-ProRule" id="PRU00169"/>
    </source>
</evidence>
<dbReference type="InterPro" id="IPR011006">
    <property type="entry name" value="CheY-like_superfamily"/>
</dbReference>
<evidence type="ECO:0000256" key="1">
    <source>
        <dbReference type="ARBA" id="ARBA00022553"/>
    </source>
</evidence>
<organism evidence="8 9">
    <name type="scientific">Acetobacter garciniae</name>
    <dbReference type="NCBI Taxonomy" id="2817435"/>
    <lineage>
        <taxon>Bacteria</taxon>
        <taxon>Pseudomonadati</taxon>
        <taxon>Pseudomonadota</taxon>
        <taxon>Alphaproteobacteria</taxon>
        <taxon>Acetobacterales</taxon>
        <taxon>Acetobacteraceae</taxon>
        <taxon>Acetobacter</taxon>
    </lineage>
</organism>
<dbReference type="PROSITE" id="PS50110">
    <property type="entry name" value="RESPONSE_REGULATORY"/>
    <property type="match status" value="1"/>
</dbReference>
<dbReference type="Pfam" id="PF00072">
    <property type="entry name" value="Response_reg"/>
    <property type="match status" value="1"/>
</dbReference>
<dbReference type="PANTHER" id="PTHR44688">
    <property type="entry name" value="DNA-BINDING TRANSCRIPTIONAL ACTIVATOR DEVR_DOSR"/>
    <property type="match status" value="1"/>
</dbReference>
<dbReference type="CDD" id="cd06170">
    <property type="entry name" value="LuxR_C_like"/>
    <property type="match status" value="1"/>
</dbReference>
<dbReference type="GO" id="GO:0003677">
    <property type="term" value="F:DNA binding"/>
    <property type="evidence" value="ECO:0007669"/>
    <property type="project" value="UniProtKB-KW"/>
</dbReference>
<dbReference type="InterPro" id="IPR000792">
    <property type="entry name" value="Tscrpt_reg_LuxR_C"/>
</dbReference>
<name>A0A939KR72_9PROT</name>
<dbReference type="Pfam" id="PF00196">
    <property type="entry name" value="GerE"/>
    <property type="match status" value="1"/>
</dbReference>
<dbReference type="SUPFAM" id="SSF52172">
    <property type="entry name" value="CheY-like"/>
    <property type="match status" value="1"/>
</dbReference>
<dbReference type="EMBL" id="JAFVMH010000011">
    <property type="protein sequence ID" value="MBO1326499.1"/>
    <property type="molecule type" value="Genomic_DNA"/>
</dbReference>
<feature type="modified residue" description="4-aspartylphosphate" evidence="5">
    <location>
        <position position="59"/>
    </location>
</feature>
<dbReference type="InterPro" id="IPR001789">
    <property type="entry name" value="Sig_transdc_resp-reg_receiver"/>
</dbReference>
<dbReference type="SMART" id="SM00448">
    <property type="entry name" value="REC"/>
    <property type="match status" value="1"/>
</dbReference>
<dbReference type="GO" id="GO:0006355">
    <property type="term" value="P:regulation of DNA-templated transcription"/>
    <property type="evidence" value="ECO:0007669"/>
    <property type="project" value="InterPro"/>
</dbReference>
<keyword evidence="2" id="KW-0805">Transcription regulation</keyword>
<dbReference type="Proteomes" id="UP000664073">
    <property type="component" value="Unassembled WGS sequence"/>
</dbReference>
<keyword evidence="4" id="KW-0804">Transcription</keyword>